<protein>
    <submittedName>
        <fullName evidence="3">Protein ArsC</fullName>
        <ecNumber evidence="3">3.1.3.48</ecNumber>
    </submittedName>
</protein>
<feature type="domain" description="Phosphotyrosine protein phosphatase I" evidence="2">
    <location>
        <begin position="1"/>
        <end position="141"/>
    </location>
</feature>
<dbReference type="SMART" id="SM00226">
    <property type="entry name" value="LMWPc"/>
    <property type="match status" value="1"/>
</dbReference>
<keyword evidence="1" id="KW-0059">Arsenical resistance</keyword>
<dbReference type="Proteomes" id="UP000203464">
    <property type="component" value="Unassembled WGS sequence"/>
</dbReference>
<dbReference type="InterPro" id="IPR036196">
    <property type="entry name" value="Ptyr_pPase_sf"/>
</dbReference>
<reference evidence="4" key="1">
    <citation type="submission" date="2017-05" db="EMBL/GenBank/DDBJ databases">
        <authorList>
            <person name="Rodrigo-Torres L."/>
            <person name="Arahal R. D."/>
            <person name="Lucena T."/>
        </authorList>
    </citation>
    <scope>NUCLEOTIDE SEQUENCE [LARGE SCALE GENOMIC DNA]</scope>
    <source>
        <strain evidence="4">CECT 8868</strain>
    </source>
</reference>
<dbReference type="AlphaFoldDB" id="A0A238JLW7"/>
<evidence type="ECO:0000313" key="4">
    <source>
        <dbReference type="Proteomes" id="UP000203464"/>
    </source>
</evidence>
<dbReference type="GO" id="GO:0004725">
    <property type="term" value="F:protein tyrosine phosphatase activity"/>
    <property type="evidence" value="ECO:0007669"/>
    <property type="project" value="UniProtKB-EC"/>
</dbReference>
<keyword evidence="4" id="KW-1185">Reference proteome</keyword>
<dbReference type="Gene3D" id="3.40.50.2300">
    <property type="match status" value="1"/>
</dbReference>
<dbReference type="CDD" id="cd16345">
    <property type="entry name" value="LMWP_ArsC"/>
    <property type="match status" value="1"/>
</dbReference>
<dbReference type="PANTHER" id="PTHR43428:SF1">
    <property type="entry name" value="ARSENATE REDUCTASE"/>
    <property type="match status" value="1"/>
</dbReference>
<name>A0A238JLW7_9RHOB</name>
<dbReference type="GO" id="GO:0046685">
    <property type="term" value="P:response to arsenic-containing substance"/>
    <property type="evidence" value="ECO:0007669"/>
    <property type="project" value="UniProtKB-KW"/>
</dbReference>
<evidence type="ECO:0000313" key="3">
    <source>
        <dbReference type="EMBL" id="SMX31167.1"/>
    </source>
</evidence>
<evidence type="ECO:0000259" key="2">
    <source>
        <dbReference type="SMART" id="SM00226"/>
    </source>
</evidence>
<dbReference type="InterPro" id="IPR023485">
    <property type="entry name" value="Ptyr_pPase"/>
</dbReference>
<dbReference type="SUPFAM" id="SSF52788">
    <property type="entry name" value="Phosphotyrosine protein phosphatases I"/>
    <property type="match status" value="1"/>
</dbReference>
<dbReference type="EMBL" id="FXYD01000001">
    <property type="protein sequence ID" value="SMX31167.1"/>
    <property type="molecule type" value="Genomic_DNA"/>
</dbReference>
<gene>
    <name evidence="3" type="primary">arsC_1</name>
    <name evidence="3" type="ORF">OCA8868_00224</name>
</gene>
<keyword evidence="3" id="KW-0378">Hydrolase</keyword>
<dbReference type="PANTHER" id="PTHR43428">
    <property type="entry name" value="ARSENATE REDUCTASE"/>
    <property type="match status" value="1"/>
</dbReference>
<dbReference type="RefSeq" id="WP_093994716.1">
    <property type="nucleotide sequence ID" value="NZ_FXYD01000001.1"/>
</dbReference>
<evidence type="ECO:0000256" key="1">
    <source>
        <dbReference type="ARBA" id="ARBA00022849"/>
    </source>
</evidence>
<dbReference type="EC" id="3.1.3.48" evidence="3"/>
<dbReference type="Pfam" id="PF01451">
    <property type="entry name" value="LMWPc"/>
    <property type="match status" value="1"/>
</dbReference>
<proteinExistence type="predicted"/>
<organism evidence="3 4">
    <name type="scientific">Octadecabacter ascidiaceicola</name>
    <dbReference type="NCBI Taxonomy" id="1655543"/>
    <lineage>
        <taxon>Bacteria</taxon>
        <taxon>Pseudomonadati</taxon>
        <taxon>Pseudomonadota</taxon>
        <taxon>Alphaproteobacteria</taxon>
        <taxon>Rhodobacterales</taxon>
        <taxon>Roseobacteraceae</taxon>
        <taxon>Octadecabacter</taxon>
    </lineage>
</organism>
<sequence>MNILVLCTGNSARSILLESIFNRDSNGRFTAYSAGSTPSGKVHPQSLKLLAEKGYPIDGLSSQSWDDFAGPDAPQMDIVITVCDSAAAETCPLWPRTGNNPPVQAHWGIPDPAAAAEPDWTEAFETAYKALSAKAAALMALTIEDMDRADLQTALNKIADV</sequence>
<dbReference type="OrthoDB" id="9793058at2"/>
<accession>A0A238JLW7</accession>